<dbReference type="Proteomes" id="UP000326198">
    <property type="component" value="Unassembled WGS sequence"/>
</dbReference>
<dbReference type="GO" id="GO:0003824">
    <property type="term" value="F:catalytic activity"/>
    <property type="evidence" value="ECO:0007669"/>
    <property type="project" value="InterPro"/>
</dbReference>
<dbReference type="PANTHER" id="PTHR46082:SF11">
    <property type="entry name" value="AAA+ ATPASE DOMAIN-CONTAINING PROTEIN-RELATED"/>
    <property type="match status" value="1"/>
</dbReference>
<organism evidence="1 2">
    <name type="scientific">Aspergillus bertholletiae</name>
    <dbReference type="NCBI Taxonomy" id="1226010"/>
    <lineage>
        <taxon>Eukaryota</taxon>
        <taxon>Fungi</taxon>
        <taxon>Dikarya</taxon>
        <taxon>Ascomycota</taxon>
        <taxon>Pezizomycotina</taxon>
        <taxon>Eurotiomycetes</taxon>
        <taxon>Eurotiomycetidae</taxon>
        <taxon>Eurotiales</taxon>
        <taxon>Aspergillaceae</taxon>
        <taxon>Aspergillus</taxon>
        <taxon>Aspergillus subgen. Circumdati</taxon>
    </lineage>
</organism>
<protein>
    <submittedName>
        <fullName evidence="1">Nucleoside phosphorylase domain-containing protein</fullName>
    </submittedName>
</protein>
<dbReference type="OrthoDB" id="1577640at2759"/>
<dbReference type="Gene3D" id="3.40.50.1580">
    <property type="entry name" value="Nucleoside phosphorylase domain"/>
    <property type="match status" value="1"/>
</dbReference>
<dbReference type="AlphaFoldDB" id="A0A5N7BIH1"/>
<dbReference type="InterPro" id="IPR053137">
    <property type="entry name" value="NLR-like"/>
</dbReference>
<dbReference type="InterPro" id="IPR035994">
    <property type="entry name" value="Nucleoside_phosphorylase_sf"/>
</dbReference>
<evidence type="ECO:0000313" key="2">
    <source>
        <dbReference type="Proteomes" id="UP000326198"/>
    </source>
</evidence>
<name>A0A5N7BIH1_9EURO</name>
<dbReference type="EMBL" id="ML736170">
    <property type="protein sequence ID" value="KAE8381554.1"/>
    <property type="molecule type" value="Genomic_DNA"/>
</dbReference>
<evidence type="ECO:0000313" key="1">
    <source>
        <dbReference type="EMBL" id="KAE8381554.1"/>
    </source>
</evidence>
<accession>A0A5N7BIH1</accession>
<sequence length="277" mass="30753">MLPLIAAASHVAMIDTYLNTDESDGEDFREIPPEDITIAIFCTLSHEAVVVKYSLDEELRCRPMAIVPNIRLALMVGVGADIPNLPSRDIRLGDITVSVPQDNHPGVVQYDFGKYERDGFVLKEPFNKPLSILISADGPVRKILRRITKKPRFKRPDTSDNLFKEDFHHINKGADCAGCLASSAANLVPRDTREQKHPVVHRGLILSGSSVVNNPQNRHCLRRDYTNAICFETGAAGIMDEIPCLVVRGISNYADTHQQDEWHYYAAAAAASYCKAL</sequence>
<reference evidence="1 2" key="1">
    <citation type="submission" date="2019-04" db="EMBL/GenBank/DDBJ databases">
        <title>Friends and foes A comparative genomics studyof 23 Aspergillus species from section Flavi.</title>
        <authorList>
            <consortium name="DOE Joint Genome Institute"/>
            <person name="Kjaerbolling I."/>
            <person name="Vesth T."/>
            <person name="Frisvad J.C."/>
            <person name="Nybo J.L."/>
            <person name="Theobald S."/>
            <person name="Kildgaard S."/>
            <person name="Isbrandt T."/>
            <person name="Kuo A."/>
            <person name="Sato A."/>
            <person name="Lyhne E.K."/>
            <person name="Kogle M.E."/>
            <person name="Wiebenga A."/>
            <person name="Kun R.S."/>
            <person name="Lubbers R.J."/>
            <person name="Makela M.R."/>
            <person name="Barry K."/>
            <person name="Chovatia M."/>
            <person name="Clum A."/>
            <person name="Daum C."/>
            <person name="Haridas S."/>
            <person name="He G."/>
            <person name="LaButti K."/>
            <person name="Lipzen A."/>
            <person name="Mondo S."/>
            <person name="Riley R."/>
            <person name="Salamov A."/>
            <person name="Simmons B.A."/>
            <person name="Magnuson J.K."/>
            <person name="Henrissat B."/>
            <person name="Mortensen U.H."/>
            <person name="Larsen T.O."/>
            <person name="Devries R.P."/>
            <person name="Grigoriev I.V."/>
            <person name="Machida M."/>
            <person name="Baker S.E."/>
            <person name="Andersen M.R."/>
        </authorList>
    </citation>
    <scope>NUCLEOTIDE SEQUENCE [LARGE SCALE GENOMIC DNA]</scope>
    <source>
        <strain evidence="1 2">IBT 29228</strain>
    </source>
</reference>
<keyword evidence="2" id="KW-1185">Reference proteome</keyword>
<proteinExistence type="predicted"/>
<gene>
    <name evidence="1" type="ORF">BDV26DRAFT_278747</name>
</gene>
<dbReference type="GO" id="GO:0009116">
    <property type="term" value="P:nucleoside metabolic process"/>
    <property type="evidence" value="ECO:0007669"/>
    <property type="project" value="InterPro"/>
</dbReference>
<dbReference type="SUPFAM" id="SSF53167">
    <property type="entry name" value="Purine and uridine phosphorylases"/>
    <property type="match status" value="1"/>
</dbReference>
<dbReference type="PANTHER" id="PTHR46082">
    <property type="entry name" value="ATP/GTP-BINDING PROTEIN-RELATED"/>
    <property type="match status" value="1"/>
</dbReference>